<evidence type="ECO:0000256" key="1">
    <source>
        <dbReference type="ARBA" id="ARBA00001966"/>
    </source>
</evidence>
<dbReference type="InterPro" id="IPR010014">
    <property type="entry name" value="DHP2"/>
</dbReference>
<reference evidence="12" key="1">
    <citation type="journal article" date="2020" name="Nat. Commun.">
        <title>Large-scale genome sequencing of mycorrhizal fungi provides insights into the early evolution of symbiotic traits.</title>
        <authorList>
            <person name="Miyauchi S."/>
            <person name="Kiss E."/>
            <person name="Kuo A."/>
            <person name="Drula E."/>
            <person name="Kohler A."/>
            <person name="Sanchez-Garcia M."/>
            <person name="Morin E."/>
            <person name="Andreopoulos B."/>
            <person name="Barry K.W."/>
            <person name="Bonito G."/>
            <person name="Buee M."/>
            <person name="Carver A."/>
            <person name="Chen C."/>
            <person name="Cichocki N."/>
            <person name="Clum A."/>
            <person name="Culley D."/>
            <person name="Crous P.W."/>
            <person name="Fauchery L."/>
            <person name="Girlanda M."/>
            <person name="Hayes R.D."/>
            <person name="Keri Z."/>
            <person name="LaButti K."/>
            <person name="Lipzen A."/>
            <person name="Lombard V."/>
            <person name="Magnuson J."/>
            <person name="Maillard F."/>
            <person name="Murat C."/>
            <person name="Nolan M."/>
            <person name="Ohm R.A."/>
            <person name="Pangilinan J."/>
            <person name="Pereira M.F."/>
            <person name="Perotto S."/>
            <person name="Peter M."/>
            <person name="Pfister S."/>
            <person name="Riley R."/>
            <person name="Sitrit Y."/>
            <person name="Stielow J.B."/>
            <person name="Szollosi G."/>
            <person name="Zifcakova L."/>
            <person name="Stursova M."/>
            <person name="Spatafora J.W."/>
            <person name="Tedersoo L."/>
            <person name="Vaario L.M."/>
            <person name="Yamada A."/>
            <person name="Yan M."/>
            <person name="Wang P."/>
            <person name="Xu J."/>
            <person name="Bruns T."/>
            <person name="Baldrian P."/>
            <person name="Vilgalys R."/>
            <person name="Dunand C."/>
            <person name="Henrissat B."/>
            <person name="Grigoriev I.V."/>
            <person name="Hibbett D."/>
            <person name="Nagy L.G."/>
            <person name="Martin F.M."/>
        </authorList>
    </citation>
    <scope>NUCLEOTIDE SEQUENCE</scope>
    <source>
        <strain evidence="12">UH-Tt-Lm1</strain>
    </source>
</reference>
<keyword evidence="10" id="KW-0963">Cytoplasm</keyword>
<dbReference type="GO" id="GO:0051536">
    <property type="term" value="F:iron-sulfur cluster binding"/>
    <property type="evidence" value="ECO:0007669"/>
    <property type="project" value="UniProtKB-KW"/>
</dbReference>
<keyword evidence="13" id="KW-1185">Reference proteome</keyword>
<reference evidence="12" key="2">
    <citation type="submission" date="2020-11" db="EMBL/GenBank/DDBJ databases">
        <authorList>
            <consortium name="DOE Joint Genome Institute"/>
            <person name="Kuo A."/>
            <person name="Miyauchi S."/>
            <person name="Kiss E."/>
            <person name="Drula E."/>
            <person name="Kohler A."/>
            <person name="Sanchez-Garcia M."/>
            <person name="Andreopoulos B."/>
            <person name="Barry K.W."/>
            <person name="Bonito G."/>
            <person name="Buee M."/>
            <person name="Carver A."/>
            <person name="Chen C."/>
            <person name="Cichocki N."/>
            <person name="Clum A."/>
            <person name="Culley D."/>
            <person name="Crous P.W."/>
            <person name="Fauchery L."/>
            <person name="Girlanda M."/>
            <person name="Hayes R."/>
            <person name="Keri Z."/>
            <person name="Labutti K."/>
            <person name="Lipzen A."/>
            <person name="Lombard V."/>
            <person name="Magnuson J."/>
            <person name="Maillard F."/>
            <person name="Morin E."/>
            <person name="Murat C."/>
            <person name="Nolan M."/>
            <person name="Ohm R."/>
            <person name="Pangilinan J."/>
            <person name="Pereira M."/>
            <person name="Perotto S."/>
            <person name="Peter M."/>
            <person name="Riley R."/>
            <person name="Sitrit Y."/>
            <person name="Stielow B."/>
            <person name="Szollosi G."/>
            <person name="Zifcakova L."/>
            <person name="Stursova M."/>
            <person name="Spatafora J.W."/>
            <person name="Tedersoo L."/>
            <person name="Vaario L.-M."/>
            <person name="Yamada A."/>
            <person name="Yan M."/>
            <person name="Wang P."/>
            <person name="Xu J."/>
            <person name="Bruns T."/>
            <person name="Baldrian P."/>
            <person name="Vilgalys R."/>
            <person name="Henrissat B."/>
            <person name="Grigoriev I.V."/>
            <person name="Hibbett D."/>
            <person name="Nagy L.G."/>
            <person name="Martin F.M."/>
        </authorList>
    </citation>
    <scope>NUCLEOTIDE SEQUENCE</scope>
    <source>
        <strain evidence="12">UH-Tt-Lm1</strain>
    </source>
</reference>
<evidence type="ECO:0000256" key="5">
    <source>
        <dbReference type="ARBA" id="ARBA00022723"/>
    </source>
</evidence>
<gene>
    <name evidence="12" type="ORF">BJ322DRAFT_1048662</name>
</gene>
<evidence type="ECO:0000256" key="3">
    <source>
        <dbReference type="ARBA" id="ARBA00006179"/>
    </source>
</evidence>
<keyword evidence="6 10" id="KW-0408">Iron</keyword>
<comment type="function">
    <text evidence="10">Required for the first step of diphthamide biosynthesis, a post-translational modification of histidine which occurs in elongation factor 2. DPH1 and DPH2 transfer a 3-amino-3-carboxypropyl (ACP) group from S-adenosyl-L-methionine (SAM) to a histidine residue, the reaction is assisted by a reduction system comprising DPH3 and a NADH-dependent reductase. Facilitates the reduction of the catalytic iron-sulfur cluster found in the DPH1 subunit.</text>
</comment>
<dbReference type="InterPro" id="IPR042263">
    <property type="entry name" value="DPH1/DPH2_1"/>
</dbReference>
<proteinExistence type="inferred from homology"/>
<dbReference type="InterPro" id="IPR016435">
    <property type="entry name" value="DPH1/DPH2"/>
</dbReference>
<dbReference type="SFLD" id="SFLDS00032">
    <property type="entry name" value="Radical_SAM_3-amino-3-carboxyp"/>
    <property type="match status" value="1"/>
</dbReference>
<name>A0A9P6L9S2_9AGAM</name>
<evidence type="ECO:0000256" key="8">
    <source>
        <dbReference type="ARBA" id="ARBA00034128"/>
    </source>
</evidence>
<dbReference type="OrthoDB" id="449241at2759"/>
<keyword evidence="7 10" id="KW-0411">Iron-sulfur</keyword>
<comment type="pathway">
    <text evidence="2 10">Protein modification; peptidyl-diphthamide biosynthesis.</text>
</comment>
<comment type="function">
    <text evidence="9">Required for the first step of diphthamide biosynthesis, a post-translational modification of histidine which occurs in elongation factor 2. DPH1 and DPH2 transfer a 3-amino-3-carboxypropyl (ACP) group from S-adenosyl-L-methionine (SAM) to a histidine residue, the reaction is assisted by a reduction system comprising DPH3 and a NADH-dependent reductase, predominantly CBR1. Facilitates the reduction of the catalytic iron-sulfur cluster found in the DPH1 subunit.</text>
</comment>
<evidence type="ECO:0000256" key="9">
    <source>
        <dbReference type="ARBA" id="ARBA00054092"/>
    </source>
</evidence>
<evidence type="ECO:0000256" key="11">
    <source>
        <dbReference type="SAM" id="MobiDB-lite"/>
    </source>
</evidence>
<dbReference type="SFLD" id="SFLDG01121">
    <property type="entry name" value="Diphthamide_biosynthesis"/>
    <property type="match status" value="1"/>
</dbReference>
<dbReference type="Proteomes" id="UP000736335">
    <property type="component" value="Unassembled WGS sequence"/>
</dbReference>
<evidence type="ECO:0000256" key="2">
    <source>
        <dbReference type="ARBA" id="ARBA00005156"/>
    </source>
</evidence>
<organism evidence="12 13">
    <name type="scientific">Thelephora terrestris</name>
    <dbReference type="NCBI Taxonomy" id="56493"/>
    <lineage>
        <taxon>Eukaryota</taxon>
        <taxon>Fungi</taxon>
        <taxon>Dikarya</taxon>
        <taxon>Basidiomycota</taxon>
        <taxon>Agaricomycotina</taxon>
        <taxon>Agaricomycetes</taxon>
        <taxon>Thelephorales</taxon>
        <taxon>Thelephoraceae</taxon>
        <taxon>Thelephora</taxon>
    </lineage>
</organism>
<dbReference type="NCBIfam" id="TIGR00272">
    <property type="entry name" value="DPH2"/>
    <property type="match status" value="1"/>
</dbReference>
<dbReference type="PANTHER" id="PTHR10762">
    <property type="entry name" value="DIPHTHAMIDE BIOSYNTHESIS PROTEIN"/>
    <property type="match status" value="1"/>
</dbReference>
<dbReference type="AlphaFoldDB" id="A0A9P6L9S2"/>
<dbReference type="InterPro" id="IPR042265">
    <property type="entry name" value="DPH1/DPH2_3"/>
</dbReference>
<comment type="subunit">
    <text evidence="8">Component of the 2-(3-amino-3-carboxypropyl)histidine synthase complex composed of DPH1, DPH2, DPH3 and a NADH-dependent reductase, predominantly CBR1.</text>
</comment>
<comment type="subcellular location">
    <subcellularLocation>
        <location evidence="10">Cytoplasm</location>
    </subcellularLocation>
</comment>
<feature type="region of interest" description="Disordered" evidence="11">
    <location>
        <begin position="471"/>
        <end position="499"/>
    </location>
</feature>
<dbReference type="Pfam" id="PF01866">
    <property type="entry name" value="Diphthamide_syn"/>
    <property type="match status" value="1"/>
</dbReference>
<dbReference type="FunFam" id="3.40.50.11840:FF:000002">
    <property type="entry name" value="2-(3-amino-3-carboxypropyl)histidine synthase subunit 2"/>
    <property type="match status" value="1"/>
</dbReference>
<dbReference type="SFLD" id="SFLDF00408">
    <property type="entry name" value="Diphthamide_biosynthesis_famil"/>
    <property type="match status" value="1"/>
</dbReference>
<dbReference type="GO" id="GO:0046872">
    <property type="term" value="F:metal ion binding"/>
    <property type="evidence" value="ECO:0007669"/>
    <property type="project" value="UniProtKB-KW"/>
</dbReference>
<accession>A0A9P6L9S2</accession>
<keyword evidence="5 10" id="KW-0479">Metal-binding</keyword>
<evidence type="ECO:0000313" key="12">
    <source>
        <dbReference type="EMBL" id="KAF9788390.1"/>
    </source>
</evidence>
<comment type="cofactor">
    <cofactor evidence="1">
        <name>[4Fe-4S] cluster</name>
        <dbReference type="ChEBI" id="CHEBI:49883"/>
    </cofactor>
</comment>
<evidence type="ECO:0000256" key="6">
    <source>
        <dbReference type="ARBA" id="ARBA00023004"/>
    </source>
</evidence>
<evidence type="ECO:0000313" key="13">
    <source>
        <dbReference type="Proteomes" id="UP000736335"/>
    </source>
</evidence>
<comment type="similarity">
    <text evidence="3 10">Belongs to the DPH1/DPH2 family. DPH2 subfamily.</text>
</comment>
<dbReference type="Gene3D" id="3.40.50.11840">
    <property type="entry name" value="Diphthamide synthesis DPH1/DPH2 domain 1"/>
    <property type="match status" value="1"/>
</dbReference>
<evidence type="ECO:0000256" key="10">
    <source>
        <dbReference type="RuleBase" id="RU364133"/>
    </source>
</evidence>
<dbReference type="EMBL" id="WIUZ02000004">
    <property type="protein sequence ID" value="KAF9788390.1"/>
    <property type="molecule type" value="Genomic_DNA"/>
</dbReference>
<evidence type="ECO:0000256" key="4">
    <source>
        <dbReference type="ARBA" id="ARBA00021914"/>
    </source>
</evidence>
<dbReference type="NCBIfam" id="TIGR00322">
    <property type="entry name" value="diphth2_R"/>
    <property type="match status" value="1"/>
</dbReference>
<dbReference type="PANTHER" id="PTHR10762:SF2">
    <property type="entry name" value="2-(3-AMINO-3-CARBOXYPROPYL)HISTIDINE SYNTHASE SUBUNIT 2"/>
    <property type="match status" value="1"/>
</dbReference>
<evidence type="ECO:0000256" key="7">
    <source>
        <dbReference type="ARBA" id="ARBA00023014"/>
    </source>
</evidence>
<dbReference type="FunFam" id="3.40.50.11860:FF:000001">
    <property type="entry name" value="2-(3-amino-3-carboxypropyl)histidine synthase subunit 2"/>
    <property type="match status" value="1"/>
</dbReference>
<dbReference type="GO" id="GO:0017183">
    <property type="term" value="P:protein histidyl modification to diphthamide"/>
    <property type="evidence" value="ECO:0007669"/>
    <property type="project" value="InterPro"/>
</dbReference>
<sequence>MPNTVSGMTESTTSFSNSGETIISRKIDVLPDVSTSSLSEDEFAEYYDVVRTVDEIVKGGYKCVALQFPDELLGDSVPLFKVLRSRLGEEIGLYTLADTSYGSCCVDEVASQHINADVVVHYGHACLSQTSQIPVIYVFGRKPIDVLNCVAELTNSIRESSRACSVERVLLRCDVVYSHKATEIAERLYITLGRPVQYRKIILKAEPLGQPARRVGENQRVGATDEVAEDIILYVGPESLSLTNLLVTHGSSEIHAYDPVSRQARIESRLTNKLLMRRYAIVQKARDADVFGILVGTLGVASYLPLISRIRKLLVRAQKKSYTISVGKLNPSKLANFLEIECFVLVACPENSLIDSREFFKPIITPFELEIAIGADRSWTGEYILDFGLLLGRDVASVEDVDSDEDGQRPEFSLVTGKYRKAKRFGSGAPPVSDETSSAVALRNNEGVVSILRDSAAAQFLKDRTYRGLETRVGQDMPSTLEQGRSGIARGYSDDHRPI</sequence>
<dbReference type="GO" id="GO:0090560">
    <property type="term" value="F:2-(3-amino-3-carboxypropyl)histidine synthase activity"/>
    <property type="evidence" value="ECO:0007669"/>
    <property type="project" value="InterPro"/>
</dbReference>
<dbReference type="Gene3D" id="3.40.50.11860">
    <property type="entry name" value="Diphthamide synthesis DPH1/DPH2 domain 3"/>
    <property type="match status" value="1"/>
</dbReference>
<protein>
    <recommendedName>
        <fullName evidence="4 10">2-(3-amino-3-carboxypropyl)histidine synthase subunit 2</fullName>
    </recommendedName>
</protein>
<comment type="caution">
    <text evidence="12">The sequence shown here is derived from an EMBL/GenBank/DDBJ whole genome shotgun (WGS) entry which is preliminary data.</text>
</comment>
<dbReference type="GO" id="GO:0005737">
    <property type="term" value="C:cytoplasm"/>
    <property type="evidence" value="ECO:0007669"/>
    <property type="project" value="UniProtKB-SubCell"/>
</dbReference>